<evidence type="ECO:0000313" key="2">
    <source>
        <dbReference type="Proteomes" id="UP001158576"/>
    </source>
</evidence>
<accession>A0ABN7SXT2</accession>
<dbReference type="Proteomes" id="UP001158576">
    <property type="component" value="Chromosome 2"/>
</dbReference>
<protein>
    <submittedName>
        <fullName evidence="1">Oidioi.mRNA.OKI2018_I69.chr2.g4071.t1.cds</fullName>
    </submittedName>
</protein>
<keyword evidence="2" id="KW-1185">Reference proteome</keyword>
<reference evidence="1 2" key="1">
    <citation type="submission" date="2021-04" db="EMBL/GenBank/DDBJ databases">
        <authorList>
            <person name="Bliznina A."/>
        </authorList>
    </citation>
    <scope>NUCLEOTIDE SEQUENCE [LARGE SCALE GENOMIC DNA]</scope>
</reference>
<sequence length="154" mass="16901">MLDEDINPLPYAYVTNSGLISQVSFFSSPFLGSSSFHSFPELLCGSKPAIVNDKLYIFGGCIGSKNIHRLDGCFFKELNTHLKNEYSYKHMALSYDGGSKAIICSNVKRNNGREYEAKNGTVETLTKEGRIKLKSHSRRICGSAAVGLPSGNLL</sequence>
<evidence type="ECO:0000313" key="1">
    <source>
        <dbReference type="EMBL" id="CAG5109551.1"/>
    </source>
</evidence>
<proteinExistence type="predicted"/>
<name>A0ABN7SXT2_OIKDI</name>
<organism evidence="1 2">
    <name type="scientific">Oikopleura dioica</name>
    <name type="common">Tunicate</name>
    <dbReference type="NCBI Taxonomy" id="34765"/>
    <lineage>
        <taxon>Eukaryota</taxon>
        <taxon>Metazoa</taxon>
        <taxon>Chordata</taxon>
        <taxon>Tunicata</taxon>
        <taxon>Appendicularia</taxon>
        <taxon>Copelata</taxon>
        <taxon>Oikopleuridae</taxon>
        <taxon>Oikopleura</taxon>
    </lineage>
</organism>
<dbReference type="EMBL" id="OU015567">
    <property type="protein sequence ID" value="CAG5109551.1"/>
    <property type="molecule type" value="Genomic_DNA"/>
</dbReference>
<gene>
    <name evidence="1" type="ORF">OKIOD_LOCUS12836</name>
</gene>